<keyword evidence="1" id="KW-0472">Membrane</keyword>
<feature type="transmembrane region" description="Helical" evidence="1">
    <location>
        <begin position="67"/>
        <end position="93"/>
    </location>
</feature>
<name>A0A210Q7B3_MIZYE</name>
<evidence type="ECO:0000313" key="2">
    <source>
        <dbReference type="EMBL" id="OWF44611.1"/>
    </source>
</evidence>
<keyword evidence="1" id="KW-0812">Transmembrane</keyword>
<sequence length="202" mass="22130">MPCRIELDWIACVIEIVGTIFFIIGLSTDHWAASDDGSAHSGLFTSCKSNGLCYDTHVFYAGYAEKGQIICAAVFTLLVMAGFCIVLLLMLFYMCGLFEEKSVGLLAATVSYIAVFVGFIGIIVYGSAVTKVSQTVSWSCGMAIMGLIINLAGGVIMHVGSQRYKPNIFLLPPIPPRRGHPFMISQHRMSRRLLNKRAILPR</sequence>
<reference evidence="2 3" key="1">
    <citation type="journal article" date="2017" name="Nat. Ecol. Evol.">
        <title>Scallop genome provides insights into evolution of bilaterian karyotype and development.</title>
        <authorList>
            <person name="Wang S."/>
            <person name="Zhang J."/>
            <person name="Jiao W."/>
            <person name="Li J."/>
            <person name="Xun X."/>
            <person name="Sun Y."/>
            <person name="Guo X."/>
            <person name="Huan P."/>
            <person name="Dong B."/>
            <person name="Zhang L."/>
            <person name="Hu X."/>
            <person name="Sun X."/>
            <person name="Wang J."/>
            <person name="Zhao C."/>
            <person name="Wang Y."/>
            <person name="Wang D."/>
            <person name="Huang X."/>
            <person name="Wang R."/>
            <person name="Lv J."/>
            <person name="Li Y."/>
            <person name="Zhang Z."/>
            <person name="Liu B."/>
            <person name="Lu W."/>
            <person name="Hui Y."/>
            <person name="Liang J."/>
            <person name="Zhou Z."/>
            <person name="Hou R."/>
            <person name="Li X."/>
            <person name="Liu Y."/>
            <person name="Li H."/>
            <person name="Ning X."/>
            <person name="Lin Y."/>
            <person name="Zhao L."/>
            <person name="Xing Q."/>
            <person name="Dou J."/>
            <person name="Li Y."/>
            <person name="Mao J."/>
            <person name="Guo H."/>
            <person name="Dou H."/>
            <person name="Li T."/>
            <person name="Mu C."/>
            <person name="Jiang W."/>
            <person name="Fu Q."/>
            <person name="Fu X."/>
            <person name="Miao Y."/>
            <person name="Liu J."/>
            <person name="Yu Q."/>
            <person name="Li R."/>
            <person name="Liao H."/>
            <person name="Li X."/>
            <person name="Kong Y."/>
            <person name="Jiang Z."/>
            <person name="Chourrout D."/>
            <person name="Li R."/>
            <person name="Bao Z."/>
        </authorList>
    </citation>
    <scope>NUCLEOTIDE SEQUENCE [LARGE SCALE GENOMIC DNA]</scope>
    <source>
        <strain evidence="2 3">PY_sf001</strain>
    </source>
</reference>
<dbReference type="Proteomes" id="UP000242188">
    <property type="component" value="Unassembled WGS sequence"/>
</dbReference>
<keyword evidence="1" id="KW-1133">Transmembrane helix</keyword>
<dbReference type="AlphaFoldDB" id="A0A210Q7B3"/>
<evidence type="ECO:0000256" key="1">
    <source>
        <dbReference type="SAM" id="Phobius"/>
    </source>
</evidence>
<dbReference type="OrthoDB" id="6071990at2759"/>
<feature type="transmembrane region" description="Helical" evidence="1">
    <location>
        <begin position="105"/>
        <end position="124"/>
    </location>
</feature>
<keyword evidence="3" id="KW-1185">Reference proteome</keyword>
<organism evidence="2 3">
    <name type="scientific">Mizuhopecten yessoensis</name>
    <name type="common">Japanese scallop</name>
    <name type="synonym">Patinopecten yessoensis</name>
    <dbReference type="NCBI Taxonomy" id="6573"/>
    <lineage>
        <taxon>Eukaryota</taxon>
        <taxon>Metazoa</taxon>
        <taxon>Spiralia</taxon>
        <taxon>Lophotrochozoa</taxon>
        <taxon>Mollusca</taxon>
        <taxon>Bivalvia</taxon>
        <taxon>Autobranchia</taxon>
        <taxon>Pteriomorphia</taxon>
        <taxon>Pectinida</taxon>
        <taxon>Pectinoidea</taxon>
        <taxon>Pectinidae</taxon>
        <taxon>Mizuhopecten</taxon>
    </lineage>
</organism>
<gene>
    <name evidence="2" type="ORF">KP79_PYT23857</name>
</gene>
<dbReference type="Gene3D" id="1.20.140.150">
    <property type="match status" value="1"/>
</dbReference>
<evidence type="ECO:0000313" key="3">
    <source>
        <dbReference type="Proteomes" id="UP000242188"/>
    </source>
</evidence>
<accession>A0A210Q7B3</accession>
<feature type="transmembrane region" description="Helical" evidence="1">
    <location>
        <begin position="136"/>
        <end position="159"/>
    </location>
</feature>
<proteinExistence type="predicted"/>
<feature type="transmembrane region" description="Helical" evidence="1">
    <location>
        <begin position="7"/>
        <end position="26"/>
    </location>
</feature>
<dbReference type="EMBL" id="NEDP02004717">
    <property type="protein sequence ID" value="OWF44611.1"/>
    <property type="molecule type" value="Genomic_DNA"/>
</dbReference>
<comment type="caution">
    <text evidence="2">The sequence shown here is derived from an EMBL/GenBank/DDBJ whole genome shotgun (WGS) entry which is preliminary data.</text>
</comment>
<protein>
    <submittedName>
        <fullName evidence="2">Uncharacterized protein</fullName>
    </submittedName>
</protein>